<reference evidence="2" key="1">
    <citation type="thesis" date="2021" institute="BYU ScholarsArchive" country="Provo, UT, USA">
        <title>Applications of and Algorithms for Genome Assembly and Genomic Analyses with an Emphasis on Marine Teleosts.</title>
        <authorList>
            <person name="Pickett B.D."/>
        </authorList>
    </citation>
    <scope>NUCLEOTIDE SEQUENCE</scope>
    <source>
        <strain evidence="2">HI-2016</strain>
    </source>
</reference>
<dbReference type="Proteomes" id="UP000824540">
    <property type="component" value="Unassembled WGS sequence"/>
</dbReference>
<feature type="region of interest" description="Disordered" evidence="1">
    <location>
        <begin position="1"/>
        <end position="79"/>
    </location>
</feature>
<organism evidence="2 3">
    <name type="scientific">Albula glossodonta</name>
    <name type="common">roundjaw bonefish</name>
    <dbReference type="NCBI Taxonomy" id="121402"/>
    <lineage>
        <taxon>Eukaryota</taxon>
        <taxon>Metazoa</taxon>
        <taxon>Chordata</taxon>
        <taxon>Craniata</taxon>
        <taxon>Vertebrata</taxon>
        <taxon>Euteleostomi</taxon>
        <taxon>Actinopterygii</taxon>
        <taxon>Neopterygii</taxon>
        <taxon>Teleostei</taxon>
        <taxon>Albuliformes</taxon>
        <taxon>Albulidae</taxon>
        <taxon>Albula</taxon>
    </lineage>
</organism>
<keyword evidence="3" id="KW-1185">Reference proteome</keyword>
<proteinExistence type="predicted"/>
<dbReference type="AlphaFoldDB" id="A0A8T2NIH6"/>
<feature type="compositionally biased region" description="Basic and acidic residues" evidence="1">
    <location>
        <begin position="61"/>
        <end position="79"/>
    </location>
</feature>
<protein>
    <submittedName>
        <fullName evidence="2">Uncharacterized protein</fullName>
    </submittedName>
</protein>
<evidence type="ECO:0000313" key="3">
    <source>
        <dbReference type="Proteomes" id="UP000824540"/>
    </source>
</evidence>
<comment type="caution">
    <text evidence="2">The sequence shown here is derived from an EMBL/GenBank/DDBJ whole genome shotgun (WGS) entry which is preliminary data.</text>
</comment>
<accession>A0A8T2NIH6</accession>
<sequence>MHWACSRGSGTVTHSHWREIPRGRRPPPDSVRTAPDLLTRARGSTARTASGEGDVRPGFVRRREEGREPEREKSEEEKERLFQAQHLALRNPLTAVQALEKPEGVLLSAQLPSFPNGYHTAPQRGLPHGRRINPVTRARSPAVAQEMLGPPAGPAHALSGPFLWAQISAILSSEAERHLGAYHAAAKLRPLQPPPRRPGPDKLADPPRLGPVGLCAVPSLPAAWRQRAHGLPPEREEQRSNI</sequence>
<evidence type="ECO:0000256" key="1">
    <source>
        <dbReference type="SAM" id="MobiDB-lite"/>
    </source>
</evidence>
<dbReference type="EMBL" id="JAFBMS010000046">
    <property type="protein sequence ID" value="KAG9340059.1"/>
    <property type="molecule type" value="Genomic_DNA"/>
</dbReference>
<name>A0A8T2NIH6_9TELE</name>
<evidence type="ECO:0000313" key="2">
    <source>
        <dbReference type="EMBL" id="KAG9340059.1"/>
    </source>
</evidence>
<feature type="region of interest" description="Disordered" evidence="1">
    <location>
        <begin position="186"/>
        <end position="215"/>
    </location>
</feature>
<gene>
    <name evidence="2" type="ORF">JZ751_021979</name>
</gene>